<gene>
    <name evidence="1" type="ORF">Tcan_01866</name>
</gene>
<reference evidence="1 2" key="1">
    <citation type="submission" date="2014-11" db="EMBL/GenBank/DDBJ databases">
        <title>Genetic blueprint of the zoonotic pathogen Toxocara canis.</title>
        <authorList>
            <person name="Zhu X.-Q."/>
            <person name="Korhonen P.K."/>
            <person name="Cai H."/>
            <person name="Young N.D."/>
            <person name="Nejsum P."/>
            <person name="von Samson-Himmelstjerna G."/>
            <person name="Boag P.R."/>
            <person name="Tan P."/>
            <person name="Li Q."/>
            <person name="Min J."/>
            <person name="Yang Y."/>
            <person name="Wang X."/>
            <person name="Fang X."/>
            <person name="Hall R.S."/>
            <person name="Hofmann A."/>
            <person name="Sternberg P.W."/>
            <person name="Jex A.R."/>
            <person name="Gasser R.B."/>
        </authorList>
    </citation>
    <scope>NUCLEOTIDE SEQUENCE [LARGE SCALE GENOMIC DNA]</scope>
    <source>
        <strain evidence="1">PN_DK_2014</strain>
    </source>
</reference>
<evidence type="ECO:0000313" key="1">
    <source>
        <dbReference type="EMBL" id="KHN86157.1"/>
    </source>
</evidence>
<dbReference type="Proteomes" id="UP000031036">
    <property type="component" value="Unassembled WGS sequence"/>
</dbReference>
<organism evidence="1 2">
    <name type="scientific">Toxocara canis</name>
    <name type="common">Canine roundworm</name>
    <dbReference type="NCBI Taxonomy" id="6265"/>
    <lineage>
        <taxon>Eukaryota</taxon>
        <taxon>Metazoa</taxon>
        <taxon>Ecdysozoa</taxon>
        <taxon>Nematoda</taxon>
        <taxon>Chromadorea</taxon>
        <taxon>Rhabditida</taxon>
        <taxon>Spirurina</taxon>
        <taxon>Ascaridomorpha</taxon>
        <taxon>Ascaridoidea</taxon>
        <taxon>Toxocaridae</taxon>
        <taxon>Toxocara</taxon>
    </lineage>
</organism>
<name>A0A0B2VXT0_TOXCA</name>
<evidence type="ECO:0000313" key="2">
    <source>
        <dbReference type="Proteomes" id="UP000031036"/>
    </source>
</evidence>
<dbReference type="EMBL" id="JPKZ01000642">
    <property type="protein sequence ID" value="KHN86157.1"/>
    <property type="molecule type" value="Genomic_DNA"/>
</dbReference>
<dbReference type="AlphaFoldDB" id="A0A0B2VXT0"/>
<accession>A0A0B2VXT0</accession>
<keyword evidence="2" id="KW-1185">Reference proteome</keyword>
<proteinExistence type="predicted"/>
<comment type="caution">
    <text evidence="1">The sequence shown here is derived from an EMBL/GenBank/DDBJ whole genome shotgun (WGS) entry which is preliminary data.</text>
</comment>
<protein>
    <submittedName>
        <fullName evidence="1">Uncharacterized protein</fullName>
    </submittedName>
</protein>
<sequence length="72" mass="8432">MNVKYTHLESVLKDIEKSSSFRIRSLHFIPLIVVHRLEAINLKGMSANNFSVSSIFSNLRQVFYEKILMKFD</sequence>